<feature type="domain" description="CCHC-type" evidence="3">
    <location>
        <begin position="211"/>
        <end position="224"/>
    </location>
</feature>
<feature type="compositionally biased region" description="Low complexity" evidence="2">
    <location>
        <begin position="370"/>
        <end position="380"/>
    </location>
</feature>
<comment type="caution">
    <text evidence="4">The sequence shown here is derived from an EMBL/GenBank/DDBJ whole genome shotgun (WGS) entry which is preliminary data.</text>
</comment>
<dbReference type="GO" id="GO:0003676">
    <property type="term" value="F:nucleic acid binding"/>
    <property type="evidence" value="ECO:0007669"/>
    <property type="project" value="InterPro"/>
</dbReference>
<dbReference type="AlphaFoldDB" id="A0AA88WQG2"/>
<proteinExistence type="predicted"/>
<feature type="region of interest" description="Disordered" evidence="2">
    <location>
        <begin position="271"/>
        <end position="302"/>
    </location>
</feature>
<keyword evidence="1" id="KW-0863">Zinc-finger</keyword>
<sequence length="415" mass="46223">MQPPNTQDINDLIDQTTRLNCTLEPLSLESDPNLPNPAQPCMIVGKIISDKALNKTGVKNTILKAWNPPSGLKILEQDDRILFTFNNSQDLQRVLDRRPWSIMGTHLILQPWPPDKTLQEVSLVYSPFWVRIYGLPPNKMTKKNAIIIGNRIGSLLEIEESKNGRIGEKGFMRLKVNINIEAAFPRGFALKREKENDTWIQFRYEKLPDFCFGCGHLGHVQKWCHRPKDPISNKEIAGEPRPYNPSIRASYEGFWSNTSFSYSQIQNSTPKHSLISQTKASPPTGKLPENIADPEPAPQPEAIFSTTSPYLTCPTVYSMTATNSSIPSDKLSATCCPSSSELIPQELSLQYPSHGTAKLPQANADDLDSSTHLSSLPSTTNVLTIPCEAQNQIPTPSQPNLKRKPTSSPNSPKKN</sequence>
<dbReference type="GO" id="GO:0008270">
    <property type="term" value="F:zinc ion binding"/>
    <property type="evidence" value="ECO:0007669"/>
    <property type="project" value="UniProtKB-KW"/>
</dbReference>
<dbReference type="EMBL" id="JAVXUP010000287">
    <property type="protein sequence ID" value="KAK3031962.1"/>
    <property type="molecule type" value="Genomic_DNA"/>
</dbReference>
<keyword evidence="5" id="KW-1185">Reference proteome</keyword>
<evidence type="ECO:0000313" key="4">
    <source>
        <dbReference type="EMBL" id="KAK3031962.1"/>
    </source>
</evidence>
<dbReference type="Proteomes" id="UP001188597">
    <property type="component" value="Unassembled WGS sequence"/>
</dbReference>
<evidence type="ECO:0000256" key="2">
    <source>
        <dbReference type="SAM" id="MobiDB-lite"/>
    </source>
</evidence>
<dbReference type="PANTHER" id="PTHR31286">
    <property type="entry name" value="GLYCINE-RICH CELL WALL STRUCTURAL PROTEIN 1.8-LIKE"/>
    <property type="match status" value="1"/>
</dbReference>
<dbReference type="InterPro" id="IPR025836">
    <property type="entry name" value="Zn_knuckle_CX2CX4HX4C"/>
</dbReference>
<accession>A0AA88WQG2</accession>
<evidence type="ECO:0000259" key="3">
    <source>
        <dbReference type="PROSITE" id="PS50158"/>
    </source>
</evidence>
<dbReference type="Pfam" id="PF14111">
    <property type="entry name" value="DUF4283"/>
    <property type="match status" value="1"/>
</dbReference>
<dbReference type="InterPro" id="IPR001878">
    <property type="entry name" value="Znf_CCHC"/>
</dbReference>
<keyword evidence="1" id="KW-0479">Metal-binding</keyword>
<organism evidence="4 5">
    <name type="scientific">Escallonia herrerae</name>
    <dbReference type="NCBI Taxonomy" id="1293975"/>
    <lineage>
        <taxon>Eukaryota</taxon>
        <taxon>Viridiplantae</taxon>
        <taxon>Streptophyta</taxon>
        <taxon>Embryophyta</taxon>
        <taxon>Tracheophyta</taxon>
        <taxon>Spermatophyta</taxon>
        <taxon>Magnoliopsida</taxon>
        <taxon>eudicotyledons</taxon>
        <taxon>Gunneridae</taxon>
        <taxon>Pentapetalae</taxon>
        <taxon>asterids</taxon>
        <taxon>campanulids</taxon>
        <taxon>Escalloniales</taxon>
        <taxon>Escalloniaceae</taxon>
        <taxon>Escallonia</taxon>
    </lineage>
</organism>
<dbReference type="PROSITE" id="PS50158">
    <property type="entry name" value="ZF_CCHC"/>
    <property type="match status" value="1"/>
</dbReference>
<gene>
    <name evidence="4" type="ORF">RJ639_037123</name>
</gene>
<dbReference type="PANTHER" id="PTHR31286:SF178">
    <property type="entry name" value="DUF4283 DOMAIN-CONTAINING PROTEIN"/>
    <property type="match status" value="1"/>
</dbReference>
<dbReference type="InterPro" id="IPR025558">
    <property type="entry name" value="DUF4283"/>
</dbReference>
<dbReference type="Pfam" id="PF14392">
    <property type="entry name" value="zf-CCHC_4"/>
    <property type="match status" value="1"/>
</dbReference>
<dbReference type="InterPro" id="IPR040256">
    <property type="entry name" value="At4g02000-like"/>
</dbReference>
<evidence type="ECO:0000256" key="1">
    <source>
        <dbReference type="PROSITE-ProRule" id="PRU00047"/>
    </source>
</evidence>
<reference evidence="4" key="1">
    <citation type="submission" date="2022-12" db="EMBL/GenBank/DDBJ databases">
        <title>Draft genome assemblies for two species of Escallonia (Escalloniales).</title>
        <authorList>
            <person name="Chanderbali A."/>
            <person name="Dervinis C."/>
            <person name="Anghel I."/>
            <person name="Soltis D."/>
            <person name="Soltis P."/>
            <person name="Zapata F."/>
        </authorList>
    </citation>
    <scope>NUCLEOTIDE SEQUENCE</scope>
    <source>
        <strain evidence="4">UCBG64.0493</strain>
        <tissue evidence="4">Leaf</tissue>
    </source>
</reference>
<feature type="compositionally biased region" description="Polar residues" evidence="2">
    <location>
        <begin position="271"/>
        <end position="281"/>
    </location>
</feature>
<feature type="region of interest" description="Disordered" evidence="2">
    <location>
        <begin position="355"/>
        <end position="415"/>
    </location>
</feature>
<name>A0AA88WQG2_9ASTE</name>
<keyword evidence="1" id="KW-0862">Zinc</keyword>
<protein>
    <recommendedName>
        <fullName evidence="3">CCHC-type domain-containing protein</fullName>
    </recommendedName>
</protein>
<evidence type="ECO:0000313" key="5">
    <source>
        <dbReference type="Proteomes" id="UP001188597"/>
    </source>
</evidence>
<feature type="compositionally biased region" description="Polar residues" evidence="2">
    <location>
        <begin position="389"/>
        <end position="415"/>
    </location>
</feature>